<dbReference type="Proteomes" id="UP000225215">
    <property type="component" value="Segment"/>
</dbReference>
<organism evidence="2 3">
    <name type="scientific">Aeromonas phage 65.2</name>
    <dbReference type="NCBI Taxonomy" id="1932896"/>
    <lineage>
        <taxon>Viruses</taxon>
        <taxon>Duplodnaviria</taxon>
        <taxon>Heunggongvirae</taxon>
        <taxon>Uroviricota</taxon>
        <taxon>Caudoviricetes</taxon>
        <taxon>Pantevenvirales</taxon>
        <taxon>Straboviridae</taxon>
        <taxon>Emmerichvirinae</taxon>
        <taxon>Ishigurovirus</taxon>
        <taxon>Ishigurovirus osborne</taxon>
    </lineage>
</organism>
<keyword evidence="1" id="KW-1133">Transmembrane helix</keyword>
<name>A0A219YCY7_9CAUD</name>
<keyword evidence="1" id="KW-0812">Transmembrane</keyword>
<accession>A0A219YCY7</accession>
<protein>
    <submittedName>
        <fullName evidence="2">Uncharacterized protein</fullName>
    </submittedName>
</protein>
<evidence type="ECO:0000313" key="3">
    <source>
        <dbReference type="Proteomes" id="UP000225215"/>
    </source>
</evidence>
<reference evidence="2 3" key="1">
    <citation type="journal article" date="2017" name="Sci. Rep.">
        <title>Characterization and diversity of phages infecting Aeromonas salmonicida subsp. salmonicida.</title>
        <authorList>
            <person name="Vincent A.T."/>
            <person name="Paquet V.E."/>
            <person name="Bernatchez A."/>
            <person name="Tremblay D.M."/>
            <person name="Moineau S."/>
            <person name="Charette S.J."/>
        </authorList>
    </citation>
    <scope>NUCLEOTIDE SEQUENCE [LARGE SCALE GENOMIC DNA]</scope>
</reference>
<dbReference type="EMBL" id="KY290955">
    <property type="protein sequence ID" value="APU01573.1"/>
    <property type="molecule type" value="Genomic_DNA"/>
</dbReference>
<evidence type="ECO:0000256" key="1">
    <source>
        <dbReference type="SAM" id="Phobius"/>
    </source>
</evidence>
<sequence length="104" mass="11244">MLVTGMVLLLLGASFSIGVSILEFFAVNIGLVAMISAPFVGVFAIAIAIIVLVFIAISWGEVKIKLRSISKKSSRSNEKKTPSLVVSYIKARKEKICPTLKFVD</sequence>
<evidence type="ECO:0000313" key="2">
    <source>
        <dbReference type="EMBL" id="APU01573.1"/>
    </source>
</evidence>
<keyword evidence="1" id="KW-0472">Membrane</keyword>
<feature type="transmembrane region" description="Helical" evidence="1">
    <location>
        <begin position="7"/>
        <end position="33"/>
    </location>
</feature>
<proteinExistence type="predicted"/>
<feature type="transmembrane region" description="Helical" evidence="1">
    <location>
        <begin position="39"/>
        <end position="62"/>
    </location>
</feature>